<reference evidence="2" key="2">
    <citation type="submission" date="2021-04" db="EMBL/GenBank/DDBJ databases">
        <authorList>
            <person name="Gilroy R."/>
        </authorList>
    </citation>
    <scope>NUCLEOTIDE SEQUENCE</scope>
    <source>
        <strain evidence="2">ChiSxjej5B17-1746</strain>
    </source>
</reference>
<evidence type="ECO:0000256" key="1">
    <source>
        <dbReference type="SAM" id="Phobius"/>
    </source>
</evidence>
<accession>A0A9D1QZP5</accession>
<evidence type="ECO:0000313" key="2">
    <source>
        <dbReference type="EMBL" id="HIW78219.1"/>
    </source>
</evidence>
<dbReference type="Proteomes" id="UP000824264">
    <property type="component" value="Unassembled WGS sequence"/>
</dbReference>
<gene>
    <name evidence="2" type="ORF">H9874_03635</name>
</gene>
<keyword evidence="1" id="KW-0472">Membrane</keyword>
<keyword evidence="1" id="KW-0812">Transmembrane</keyword>
<proteinExistence type="predicted"/>
<reference evidence="2" key="1">
    <citation type="journal article" date="2021" name="PeerJ">
        <title>Extensive microbial diversity within the chicken gut microbiome revealed by metagenomics and culture.</title>
        <authorList>
            <person name="Gilroy R."/>
            <person name="Ravi A."/>
            <person name="Getino M."/>
            <person name="Pursley I."/>
            <person name="Horton D.L."/>
            <person name="Alikhan N.F."/>
            <person name="Baker D."/>
            <person name="Gharbi K."/>
            <person name="Hall N."/>
            <person name="Watson M."/>
            <person name="Adriaenssens E.M."/>
            <person name="Foster-Nyarko E."/>
            <person name="Jarju S."/>
            <person name="Secka A."/>
            <person name="Antonio M."/>
            <person name="Oren A."/>
            <person name="Chaudhuri R.R."/>
            <person name="La Ragione R."/>
            <person name="Hildebrand F."/>
            <person name="Pallen M.J."/>
        </authorList>
    </citation>
    <scope>NUCLEOTIDE SEQUENCE</scope>
    <source>
        <strain evidence="2">ChiSxjej5B17-1746</strain>
    </source>
</reference>
<keyword evidence="1" id="KW-1133">Transmembrane helix</keyword>
<comment type="caution">
    <text evidence="2">The sequence shown here is derived from an EMBL/GenBank/DDBJ whole genome shotgun (WGS) entry which is preliminary data.</text>
</comment>
<evidence type="ECO:0000313" key="3">
    <source>
        <dbReference type="Proteomes" id="UP000824264"/>
    </source>
</evidence>
<protein>
    <recommendedName>
        <fullName evidence="4">ATP synthase subunit I</fullName>
    </recommendedName>
</protein>
<organism evidence="2 3">
    <name type="scientific">Candidatus Bilophila faecipullorum</name>
    <dbReference type="NCBI Taxonomy" id="2838482"/>
    <lineage>
        <taxon>Bacteria</taxon>
        <taxon>Pseudomonadati</taxon>
        <taxon>Thermodesulfobacteriota</taxon>
        <taxon>Desulfovibrionia</taxon>
        <taxon>Desulfovibrionales</taxon>
        <taxon>Desulfovibrionaceae</taxon>
        <taxon>Bilophila</taxon>
    </lineage>
</organism>
<dbReference type="AlphaFoldDB" id="A0A9D1QZP5"/>
<dbReference type="EMBL" id="DXGI01000129">
    <property type="protein sequence ID" value="HIW78219.1"/>
    <property type="molecule type" value="Genomic_DNA"/>
</dbReference>
<feature type="transmembrane region" description="Helical" evidence="1">
    <location>
        <begin position="59"/>
        <end position="81"/>
    </location>
</feature>
<feature type="transmembrane region" description="Helical" evidence="1">
    <location>
        <begin position="32"/>
        <end position="53"/>
    </location>
</feature>
<name>A0A9D1QZP5_9BACT</name>
<feature type="transmembrane region" description="Helical" evidence="1">
    <location>
        <begin position="125"/>
        <end position="142"/>
    </location>
</feature>
<sequence length="150" mass="16746">MTGRSAAKGGLFHFLEKALWKRGIHDETLRQVLVWQIAAVLFTLTLGGALWAFHPVGKWLFWFGFGALLSAWNFYALIKFVPKIISNGWSKNNLMGLLIHTNMRLLFTGILLYMALVWWQGPLSAILSGLAALLVGMTAVGLKKTMKKPC</sequence>
<evidence type="ECO:0008006" key="4">
    <source>
        <dbReference type="Google" id="ProtNLM"/>
    </source>
</evidence>
<feature type="transmembrane region" description="Helical" evidence="1">
    <location>
        <begin position="102"/>
        <end position="119"/>
    </location>
</feature>